<protein>
    <submittedName>
        <fullName evidence="3">DUF4365 domain-containing protein</fullName>
    </submittedName>
</protein>
<proteinExistence type="predicted"/>
<dbReference type="Pfam" id="PF14280">
    <property type="entry name" value="DUF4365"/>
    <property type="match status" value="1"/>
</dbReference>
<evidence type="ECO:0000313" key="3">
    <source>
        <dbReference type="EMBL" id="MFD1660127.1"/>
    </source>
</evidence>
<feature type="domain" description="DUF4365" evidence="1">
    <location>
        <begin position="37"/>
        <end position="176"/>
    </location>
</feature>
<evidence type="ECO:0000259" key="1">
    <source>
        <dbReference type="Pfam" id="PF14280"/>
    </source>
</evidence>
<dbReference type="EMBL" id="JBHUDX010000050">
    <property type="protein sequence ID" value="MFD1660127.1"/>
    <property type="molecule type" value="Genomic_DNA"/>
</dbReference>
<keyword evidence="4" id="KW-1185">Reference proteome</keyword>
<comment type="caution">
    <text evidence="3">The sequence shown here is derived from an EMBL/GenBank/DDBJ whole genome shotgun (WGS) entry which is preliminary data.</text>
</comment>
<sequence>MSVPPPRLSRVVPDGIRKPGVRSNTVTTVRPTHLVDRAGVARTSYLVTTQLGWLFREQETSDVGVDAHLEVVTGASLAAKTTGGATGRLLAVQIKSGESQFATASEGGWWFPCDAAHVAYWENHSLPVTVMLFDPETERVHWQHVNADTLVSTGKHYKVFVPAHQQIDDANAEALSCPAQPEQGADPLQVAVDRLPSDARIRLLRDHRADADYALPLALFLADADDPARAVTELLTQPPNWLACLQPRHEEGAWKAVAAYACAHELGLIATDALERAAATAPDDGHLLALAAVTAVAYAPDRARILAAAAEEAGATLLVSAARALIDTGGYHPAHLPDIVARSLAAGDPAAARDVNVLRFAAYCHFAGDRHDDGEDMLERALRIAPDEPSLQLDLARCLLRRSATGTARQASFDTGRAQRLANAARAGYRRWHGPSTSAAVVLLEARLMAEDVIAAIHTAIAEPEGEAQEPETTCEPLQLEAARLAYKAGRPDLVETIATGLTSDGAKLQLDAFAADADPGSSRESRIAAWEAAAVSATDDDQRGIAAFALSGLGVWPVPYLDEARERGVIPEAIYQTRRAAAEAAQGATEAAIRRLRAWENSSAVAAMGLVELYEREGHLVLAAEAAERAGLRFGDTRPRVLAVELWDRSGATEQARLRALTLLSRPFLPTSMRRHLRGLAVQWANDRSDWSDMEEHALVGLAEAVGIEHITALEGAAGVLPQTALPFAWAAIRAQLNGRNPEAARDTLNRFAPQIRNADDARSWLMLVGWSGWTETLAETAIGLAEHYRSEDAELTGAILAGLLFATAEPSQDDTTPSCTAVSEAESRATARRLVLPEALRMRLRALLADPPASKALTMVPGDAEDLVRRVEQDLGPREALLDAAADAVRCGAVPMGMLAWAAGRPVALAFAQRAPGFIPASSINDTHVAAEIKAVRDALNRTAVLDVSALAVVSLISDRFDQLRAVFAATPTTTAVYDDIIRTRYALNEMLLSSGQLGVRGGRFTISEYSDQDKEHLAHQAAAFSQIIPSLRPVEVPDLAGIRGRLCIASAPDEADTAWLSAAQHALDTDAALWCDDAALRDLLIRAGIPTFGTVALLHVLKELSAYPEFTDERHNRDIHSLFKACVVDLPIALADIAEVAAAKGWQPVGAAILFARPQLWAIDASRPLWAEVAEKVWDNAPDQLGGWFEVAAVGVSTWREPEAVPQAVVQLAAETLVAIGVGPDVADSLLCALPGAIESCSQAATRRRNLSRQPVAAPQVPARSVLPVLLRRAVIGQLTSHHGFAGAAAVAIVNAALPHPTDADEA</sequence>
<organism evidence="3 4">
    <name type="scientific">Streptomyces caeni</name>
    <dbReference type="NCBI Taxonomy" id="2307231"/>
    <lineage>
        <taxon>Bacteria</taxon>
        <taxon>Bacillati</taxon>
        <taxon>Actinomycetota</taxon>
        <taxon>Actinomycetes</taxon>
        <taxon>Kitasatosporales</taxon>
        <taxon>Streptomycetaceae</taxon>
        <taxon>Streptomyces</taxon>
    </lineage>
</organism>
<evidence type="ECO:0000259" key="2">
    <source>
        <dbReference type="Pfam" id="PF20698"/>
    </source>
</evidence>
<dbReference type="InterPro" id="IPR025375">
    <property type="entry name" value="DUF4365"/>
</dbReference>
<feature type="domain" description="PIN" evidence="2">
    <location>
        <begin position="947"/>
        <end position="1086"/>
    </location>
</feature>
<accession>A0ABW4ITM5</accession>
<dbReference type="Pfam" id="PF20698">
    <property type="entry name" value="PIN-TPR-GreABC"/>
    <property type="match status" value="1"/>
</dbReference>
<reference evidence="4" key="1">
    <citation type="journal article" date="2019" name="Int. J. Syst. Evol. Microbiol.">
        <title>The Global Catalogue of Microorganisms (GCM) 10K type strain sequencing project: providing services to taxonomists for standard genome sequencing and annotation.</title>
        <authorList>
            <consortium name="The Broad Institute Genomics Platform"/>
            <consortium name="The Broad Institute Genome Sequencing Center for Infectious Disease"/>
            <person name="Wu L."/>
            <person name="Ma J."/>
        </authorList>
    </citation>
    <scope>NUCLEOTIDE SEQUENCE [LARGE SCALE GENOMIC DNA]</scope>
    <source>
        <strain evidence="4">CGMCC 1.12470</strain>
    </source>
</reference>
<dbReference type="RefSeq" id="WP_381083924.1">
    <property type="nucleotide sequence ID" value="NZ_JBHUDX010000050.1"/>
</dbReference>
<dbReference type="Proteomes" id="UP001597261">
    <property type="component" value="Unassembled WGS sequence"/>
</dbReference>
<evidence type="ECO:0000313" key="4">
    <source>
        <dbReference type="Proteomes" id="UP001597261"/>
    </source>
</evidence>
<dbReference type="InterPro" id="IPR048987">
    <property type="entry name" value="PIN-TPR-GreABC"/>
</dbReference>
<name>A0ABW4ITM5_9ACTN</name>
<gene>
    <name evidence="3" type="ORF">ACFSL4_18470</name>
</gene>